<dbReference type="STRING" id="6265.A0A0B2VYS3"/>
<comment type="caution">
    <text evidence="2">The sequence shown here is derived from an EMBL/GenBank/DDBJ whole genome shotgun (WGS) entry which is preliminary data.</text>
</comment>
<dbReference type="AlphaFoldDB" id="A0A0B2VYS3"/>
<evidence type="ECO:0000313" key="3">
    <source>
        <dbReference type="Proteomes" id="UP000031036"/>
    </source>
</evidence>
<dbReference type="PANTHER" id="PTHR15032">
    <property type="entry name" value="N-ACYL-PHOSPHATIDYLETHANOLAMINE-HYDROLYZING PHOSPHOLIPASE D"/>
    <property type="match status" value="1"/>
</dbReference>
<sequence length="356" mass="40393">MAESEQGEFVKPLFDGSRFANPASFTGWTGVPGPVNCFKWKFVEDNFSHIPADEILSETLPIHKPDFEKPSVLSLTWLGHATVLVRMGNVAFITDPVWSKRASPVSVVPGYRRYRPPPVAYEDLPELHFGVISHCHYDHLDATSVRILSAMFPRMLWFVPLGLRRWMIKDGVAASNVHEMNWGERKTFEFNGSECEIWCIPAQHWSQRTIFDRFKSLWSGWAVIGEQRRFYFPGDTGYCEREFEVLGKKLGPFDLAAIPIGCYAPRWFMKSQHINPAEAVKIHKKIGARKSIGVHWGTYEMGSNEAYMEPAQLLQEEVLRAGLSAVDFSTLAHGETWCEEDSELLETKNSGDSSSS</sequence>
<feature type="domain" description="Metallo-beta-lactamase" evidence="1">
    <location>
        <begin position="93"/>
        <end position="296"/>
    </location>
</feature>
<dbReference type="GO" id="GO:0070292">
    <property type="term" value="P:N-acylphosphatidylethanolamine metabolic process"/>
    <property type="evidence" value="ECO:0007669"/>
    <property type="project" value="TreeGrafter"/>
</dbReference>
<reference evidence="2 3" key="1">
    <citation type="submission" date="2014-11" db="EMBL/GenBank/DDBJ databases">
        <title>Genetic blueprint of the zoonotic pathogen Toxocara canis.</title>
        <authorList>
            <person name="Zhu X.-Q."/>
            <person name="Korhonen P.K."/>
            <person name="Cai H."/>
            <person name="Young N.D."/>
            <person name="Nejsum P."/>
            <person name="von Samson-Himmelstjerna G."/>
            <person name="Boag P.R."/>
            <person name="Tan P."/>
            <person name="Li Q."/>
            <person name="Min J."/>
            <person name="Yang Y."/>
            <person name="Wang X."/>
            <person name="Fang X."/>
            <person name="Hall R.S."/>
            <person name="Hofmann A."/>
            <person name="Sternberg P.W."/>
            <person name="Jex A.R."/>
            <person name="Gasser R.B."/>
        </authorList>
    </citation>
    <scope>NUCLEOTIDE SEQUENCE [LARGE SCALE GENOMIC DNA]</scope>
    <source>
        <strain evidence="2">PN_DK_2014</strain>
    </source>
</reference>
<dbReference type="InterPro" id="IPR001279">
    <property type="entry name" value="Metallo-B-lactamas"/>
</dbReference>
<evidence type="ECO:0000259" key="1">
    <source>
        <dbReference type="Pfam" id="PF12706"/>
    </source>
</evidence>
<organism evidence="2 3">
    <name type="scientific">Toxocara canis</name>
    <name type="common">Canine roundworm</name>
    <dbReference type="NCBI Taxonomy" id="6265"/>
    <lineage>
        <taxon>Eukaryota</taxon>
        <taxon>Metazoa</taxon>
        <taxon>Ecdysozoa</taxon>
        <taxon>Nematoda</taxon>
        <taxon>Chromadorea</taxon>
        <taxon>Rhabditida</taxon>
        <taxon>Spirurina</taxon>
        <taxon>Ascaridomorpha</taxon>
        <taxon>Ascaridoidea</taxon>
        <taxon>Toxocaridae</taxon>
        <taxon>Toxocara</taxon>
    </lineage>
</organism>
<proteinExistence type="predicted"/>
<dbReference type="OMA" id="PARHFCG"/>
<keyword evidence="3" id="KW-1185">Reference proteome</keyword>
<dbReference type="GO" id="GO:0005737">
    <property type="term" value="C:cytoplasm"/>
    <property type="evidence" value="ECO:0007669"/>
    <property type="project" value="TreeGrafter"/>
</dbReference>
<dbReference type="OrthoDB" id="332863at2759"/>
<dbReference type="Pfam" id="PF12706">
    <property type="entry name" value="Lactamase_B_2"/>
    <property type="match status" value="1"/>
</dbReference>
<dbReference type="GO" id="GO:0070291">
    <property type="term" value="P:N-acylethanolamine metabolic process"/>
    <property type="evidence" value="ECO:0007669"/>
    <property type="project" value="TreeGrafter"/>
</dbReference>
<gene>
    <name evidence="2" type="primary">NAPEPLD</name>
    <name evidence="2" type="ORF">Tcan_13765</name>
</gene>
<dbReference type="Proteomes" id="UP000031036">
    <property type="component" value="Unassembled WGS sequence"/>
</dbReference>
<dbReference type="Gene3D" id="3.60.15.10">
    <property type="entry name" value="Ribonuclease Z/Hydroxyacylglutathione hydrolase-like"/>
    <property type="match status" value="1"/>
</dbReference>
<name>A0A0B2VYS3_TOXCA</name>
<evidence type="ECO:0000313" key="2">
    <source>
        <dbReference type="EMBL" id="KHN86487.1"/>
    </source>
</evidence>
<accession>A0A0B2VYS3</accession>
<dbReference type="InterPro" id="IPR036866">
    <property type="entry name" value="RibonucZ/Hydroxyglut_hydro"/>
</dbReference>
<dbReference type="GO" id="GO:0070290">
    <property type="term" value="F:N-acylphosphatidylethanolamine-specific phospholipase D activity"/>
    <property type="evidence" value="ECO:0007669"/>
    <property type="project" value="TreeGrafter"/>
</dbReference>
<dbReference type="PANTHER" id="PTHR15032:SF4">
    <property type="entry name" value="N-ACYL-PHOSPHATIDYLETHANOLAMINE-HYDROLYZING PHOSPHOLIPASE D"/>
    <property type="match status" value="1"/>
</dbReference>
<dbReference type="SUPFAM" id="SSF56281">
    <property type="entry name" value="Metallo-hydrolase/oxidoreductase"/>
    <property type="match status" value="1"/>
</dbReference>
<dbReference type="EMBL" id="JPKZ01000617">
    <property type="protein sequence ID" value="KHN86487.1"/>
    <property type="molecule type" value="Genomic_DNA"/>
</dbReference>
<protein>
    <submittedName>
        <fullName evidence="2">N-acyl-phosphatidylethanolamine-hydrolyzing phospholipase D</fullName>
    </submittedName>
</protein>